<evidence type="ECO:0000313" key="14">
    <source>
        <dbReference type="Proteomes" id="UP000594778"/>
    </source>
</evidence>
<evidence type="ECO:0000256" key="4">
    <source>
        <dbReference type="ARBA" id="ARBA00016506"/>
    </source>
</evidence>
<dbReference type="InterPro" id="IPR000515">
    <property type="entry name" value="MetI-like"/>
</dbReference>
<dbReference type="PANTHER" id="PTHR30614:SF20">
    <property type="entry name" value="GLUTAMINE TRANSPORT SYSTEM PERMEASE PROTEIN GLNP"/>
    <property type="match status" value="1"/>
</dbReference>
<feature type="domain" description="ABC transmembrane type-1" evidence="12">
    <location>
        <begin position="20"/>
        <end position="208"/>
    </location>
</feature>
<dbReference type="InterPro" id="IPR035906">
    <property type="entry name" value="MetI-like_sf"/>
</dbReference>
<feature type="transmembrane region" description="Helical" evidence="11">
    <location>
        <begin position="189"/>
        <end position="211"/>
    </location>
</feature>
<dbReference type="GO" id="GO:0006865">
    <property type="term" value="P:amino acid transport"/>
    <property type="evidence" value="ECO:0007669"/>
    <property type="project" value="UniProtKB-KW"/>
</dbReference>
<evidence type="ECO:0000256" key="2">
    <source>
        <dbReference type="ARBA" id="ARBA00004429"/>
    </source>
</evidence>
<dbReference type="Proteomes" id="UP000594778">
    <property type="component" value="Chromosome"/>
</dbReference>
<evidence type="ECO:0000259" key="12">
    <source>
        <dbReference type="PROSITE" id="PS50928"/>
    </source>
</evidence>
<comment type="similarity">
    <text evidence="3">Belongs to the binding-protein-dependent transport system permease family. HisMQ subfamily.</text>
</comment>
<keyword evidence="5 11" id="KW-0813">Transport</keyword>
<keyword evidence="6" id="KW-1003">Cell membrane</keyword>
<evidence type="ECO:0000256" key="1">
    <source>
        <dbReference type="ARBA" id="ARBA00003159"/>
    </source>
</evidence>
<dbReference type="InterPro" id="IPR043429">
    <property type="entry name" value="ArtM/GltK/GlnP/TcyL/YhdX-like"/>
</dbReference>
<evidence type="ECO:0000256" key="8">
    <source>
        <dbReference type="ARBA" id="ARBA00022970"/>
    </source>
</evidence>
<dbReference type="NCBIfam" id="TIGR01726">
    <property type="entry name" value="HEQRo_perm_3TM"/>
    <property type="match status" value="1"/>
</dbReference>
<dbReference type="PROSITE" id="PS50928">
    <property type="entry name" value="ABC_TM1"/>
    <property type="match status" value="1"/>
</dbReference>
<sequence length="216" mass="23709">MTDFDTSVILYALPYLLRGIVVTLEISVLALIAGTVLGIACGLLSVSGSRWLAWPVTAYVYFVRGTPVLVQIFLVYFALPGIGIEMTPFWGGVVALTFNAGGYISEIMRAGIQSIDEGQSEAAKSIGMRRHQTLFHVLLPQSWKRVLPGLTNEMITLVKTSSLLSVISIFEVTRSAQVVIAEKFTPFEIYALLALFYLVLISLLAQLSTYVERKLA</sequence>
<dbReference type="GO" id="GO:0043190">
    <property type="term" value="C:ATP-binding cassette (ABC) transporter complex"/>
    <property type="evidence" value="ECO:0007669"/>
    <property type="project" value="InterPro"/>
</dbReference>
<keyword evidence="10 11" id="KW-0472">Membrane</keyword>
<evidence type="ECO:0000256" key="9">
    <source>
        <dbReference type="ARBA" id="ARBA00022989"/>
    </source>
</evidence>
<dbReference type="Pfam" id="PF00528">
    <property type="entry name" value="BPD_transp_1"/>
    <property type="match status" value="1"/>
</dbReference>
<evidence type="ECO:0000256" key="5">
    <source>
        <dbReference type="ARBA" id="ARBA00022448"/>
    </source>
</evidence>
<keyword evidence="7 11" id="KW-0812">Transmembrane</keyword>
<feature type="transmembrane region" description="Helical" evidence="11">
    <location>
        <begin position="20"/>
        <end position="46"/>
    </location>
</feature>
<dbReference type="PANTHER" id="PTHR30614">
    <property type="entry name" value="MEMBRANE COMPONENT OF AMINO ACID ABC TRANSPORTER"/>
    <property type="match status" value="1"/>
</dbReference>
<comment type="subcellular location">
    <subcellularLocation>
        <location evidence="2">Cell inner membrane</location>
        <topology evidence="2">Multi-pass membrane protein</topology>
    </subcellularLocation>
    <subcellularLocation>
        <location evidence="11">Cell membrane</location>
        <topology evidence="11">Multi-pass membrane protein</topology>
    </subcellularLocation>
</comment>
<dbReference type="Gene3D" id="1.10.3720.10">
    <property type="entry name" value="MetI-like"/>
    <property type="match status" value="1"/>
</dbReference>
<evidence type="ECO:0000256" key="3">
    <source>
        <dbReference type="ARBA" id="ARBA00010072"/>
    </source>
</evidence>
<reference evidence="13 14" key="1">
    <citation type="submission" date="2020-12" db="EMBL/GenBank/DDBJ databases">
        <title>FDA dAtabase for Regulatory Grade micrObial Sequences (FDA-ARGOS): Supporting development and validation of Infectious Disease Dx tests.</title>
        <authorList>
            <person name="Sproer C."/>
            <person name="Gronow S."/>
            <person name="Severitt S."/>
            <person name="Schroder I."/>
            <person name="Tallon L."/>
            <person name="Sadzewicz L."/>
            <person name="Zhao X."/>
            <person name="Boylan J."/>
            <person name="Ott S."/>
            <person name="Bowen H."/>
            <person name="Vavikolanu K."/>
            <person name="Mehta A."/>
            <person name="Aluvathingal J."/>
            <person name="Nadendla S."/>
            <person name="Lowell S."/>
            <person name="Myers T."/>
            <person name="Yan Y."/>
            <person name="Sichtig H."/>
        </authorList>
    </citation>
    <scope>NUCLEOTIDE SEQUENCE [LARGE SCALE GENOMIC DNA]</scope>
    <source>
        <strain evidence="13 14">FDAARGOS_909</strain>
    </source>
</reference>
<evidence type="ECO:0000256" key="7">
    <source>
        <dbReference type="ARBA" id="ARBA00022692"/>
    </source>
</evidence>
<name>A0A7T2S4T0_DELAC</name>
<evidence type="ECO:0000256" key="6">
    <source>
        <dbReference type="ARBA" id="ARBA00022475"/>
    </source>
</evidence>
<evidence type="ECO:0000256" key="11">
    <source>
        <dbReference type="RuleBase" id="RU363032"/>
    </source>
</evidence>
<dbReference type="RefSeq" id="WP_183018246.1">
    <property type="nucleotide sequence ID" value="NZ_CP065668.1"/>
</dbReference>
<feature type="transmembrane region" description="Helical" evidence="11">
    <location>
        <begin position="58"/>
        <end position="79"/>
    </location>
</feature>
<dbReference type="GO" id="GO:0022857">
    <property type="term" value="F:transmembrane transporter activity"/>
    <property type="evidence" value="ECO:0007669"/>
    <property type="project" value="InterPro"/>
</dbReference>
<gene>
    <name evidence="13" type="ORF">I6G66_02130</name>
</gene>
<protein>
    <recommendedName>
        <fullName evidence="4">Putative glutamine transport system permease protein GlnP</fullName>
    </recommendedName>
</protein>
<dbReference type="SUPFAM" id="SSF161098">
    <property type="entry name" value="MetI-like"/>
    <property type="match status" value="1"/>
</dbReference>
<proteinExistence type="inferred from homology"/>
<accession>A0A7T2S4T0</accession>
<dbReference type="InterPro" id="IPR010065">
    <property type="entry name" value="AA_ABC_transptr_permease_3TM"/>
</dbReference>
<organism evidence="13 14">
    <name type="scientific">Delftia acidovorans</name>
    <name type="common">Pseudomonas acidovorans</name>
    <name type="synonym">Comamonas acidovorans</name>
    <dbReference type="NCBI Taxonomy" id="80866"/>
    <lineage>
        <taxon>Bacteria</taxon>
        <taxon>Pseudomonadati</taxon>
        <taxon>Pseudomonadota</taxon>
        <taxon>Betaproteobacteria</taxon>
        <taxon>Burkholderiales</taxon>
        <taxon>Comamonadaceae</taxon>
        <taxon>Delftia</taxon>
    </lineage>
</organism>
<dbReference type="FunFam" id="1.10.3720.10:FF:000033">
    <property type="entry name" value="Polar amino acid ABC transporter permease"/>
    <property type="match status" value="1"/>
</dbReference>
<keyword evidence="8" id="KW-0029">Amino-acid transport</keyword>
<comment type="function">
    <text evidence="1">Part of the binding-protein-dependent transport system for glutamine; probably responsible for the translocation of the substrate across the membrane.</text>
</comment>
<dbReference type="EMBL" id="CP065668">
    <property type="protein sequence ID" value="QPS08874.1"/>
    <property type="molecule type" value="Genomic_DNA"/>
</dbReference>
<evidence type="ECO:0000256" key="10">
    <source>
        <dbReference type="ARBA" id="ARBA00023136"/>
    </source>
</evidence>
<dbReference type="AlphaFoldDB" id="A0A7T2S4T0"/>
<keyword evidence="9 11" id="KW-1133">Transmembrane helix</keyword>
<evidence type="ECO:0000313" key="13">
    <source>
        <dbReference type="EMBL" id="QPS08874.1"/>
    </source>
</evidence>
<dbReference type="CDD" id="cd06261">
    <property type="entry name" value="TM_PBP2"/>
    <property type="match status" value="1"/>
</dbReference>